<feature type="region of interest" description="Disordered" evidence="1">
    <location>
        <begin position="1"/>
        <end position="51"/>
    </location>
</feature>
<reference evidence="2 3" key="1">
    <citation type="submission" date="2019-12" db="EMBL/GenBank/DDBJ databases">
        <authorList>
            <person name="Huq M.A."/>
        </authorList>
    </citation>
    <scope>NUCLEOTIDE SEQUENCE [LARGE SCALE GENOMIC DNA]</scope>
    <source>
        <strain evidence="2 3">MAH-20</strain>
    </source>
</reference>
<name>A0A6I4IYR2_9SPHN</name>
<evidence type="ECO:0000313" key="2">
    <source>
        <dbReference type="EMBL" id="MVO77390.1"/>
    </source>
</evidence>
<proteinExistence type="predicted"/>
<dbReference type="Proteomes" id="UP000441389">
    <property type="component" value="Unassembled WGS sequence"/>
</dbReference>
<sequence>MATERKGKETTRPGKKTGGRNSDGDNAKEASDARAKTVRGIMKRNRDSGEG</sequence>
<comment type="caution">
    <text evidence="2">The sequence shown here is derived from an EMBL/GenBank/DDBJ whole genome shotgun (WGS) entry which is preliminary data.</text>
</comment>
<evidence type="ECO:0000313" key="3">
    <source>
        <dbReference type="Proteomes" id="UP000441389"/>
    </source>
</evidence>
<feature type="compositionally biased region" description="Basic and acidic residues" evidence="1">
    <location>
        <begin position="1"/>
        <end position="12"/>
    </location>
</feature>
<accession>A0A6I4IYR2</accession>
<evidence type="ECO:0000256" key="1">
    <source>
        <dbReference type="SAM" id="MobiDB-lite"/>
    </source>
</evidence>
<gene>
    <name evidence="2" type="ORF">GON01_05485</name>
</gene>
<organism evidence="2 3">
    <name type="scientific">Sphingomonas horti</name>
    <dbReference type="NCBI Taxonomy" id="2682842"/>
    <lineage>
        <taxon>Bacteria</taxon>
        <taxon>Pseudomonadati</taxon>
        <taxon>Pseudomonadota</taxon>
        <taxon>Alphaproteobacteria</taxon>
        <taxon>Sphingomonadales</taxon>
        <taxon>Sphingomonadaceae</taxon>
        <taxon>Sphingomonas</taxon>
    </lineage>
</organism>
<dbReference type="EMBL" id="WQMS01000006">
    <property type="protein sequence ID" value="MVO77390.1"/>
    <property type="molecule type" value="Genomic_DNA"/>
</dbReference>
<keyword evidence="3" id="KW-1185">Reference proteome</keyword>
<dbReference type="AlphaFoldDB" id="A0A6I4IYR2"/>
<dbReference type="RefSeq" id="WP_181599913.1">
    <property type="nucleotide sequence ID" value="NZ_WQMS01000006.1"/>
</dbReference>
<feature type="compositionally biased region" description="Basic and acidic residues" evidence="1">
    <location>
        <begin position="22"/>
        <end position="35"/>
    </location>
</feature>
<protein>
    <submittedName>
        <fullName evidence="2">Uncharacterized protein</fullName>
    </submittedName>
</protein>